<dbReference type="Pfam" id="PF07468">
    <property type="entry name" value="Agglutinin"/>
    <property type="match status" value="2"/>
</dbReference>
<dbReference type="SMART" id="SM00791">
    <property type="entry name" value="Agglutinin"/>
    <property type="match status" value="2"/>
</dbReference>
<dbReference type="Gene3D" id="2.170.15.10">
    <property type="entry name" value="Proaerolysin, chain A, domain 3"/>
    <property type="match status" value="1"/>
</dbReference>
<name>A0A7J6X7P3_THATH</name>
<dbReference type="CDD" id="cd20216">
    <property type="entry name" value="PFM_HFR-2-like"/>
    <property type="match status" value="1"/>
</dbReference>
<dbReference type="CDD" id="cd00257">
    <property type="entry name" value="beta-trefoil_FSCN-like"/>
    <property type="match status" value="1"/>
</dbReference>
<dbReference type="EMBL" id="JABWDY010004840">
    <property type="protein sequence ID" value="KAF5204875.1"/>
    <property type="molecule type" value="Genomic_DNA"/>
</dbReference>
<keyword evidence="2" id="KW-1015">Disulfide bond</keyword>
<sequence length="488" mass="55343">MAEFRFVVFESVYNKKYLRLTNGKDEGLRTGFVKFDGEEVVNPVTKFELEPAKSADAKWKGLKHIRSCYNNKYLVRDVGANTNWIIAGAEKPEEDQSKPSCTLFKPEGNQLTYGFRHVQLGRFACLWRAESMGMYLGSESPDKDSCHLFTLVNWENLVFFPQRVAFKGNNGKYLCLRNIERHPYLQFVEDTKDETAEYEVATIGNGHVRIRSIWNGKFWRRSPNWIWADSSDNSSDNPDELFWPVKIRDNVVALQNMGNMNFCKRLTTEGKTNCLNAGTPFIAPITELVVEDAVVSRHIYNIDFKLSNSRIYQESLIALVTGGASNESYGTESRTLTLKLVYKDIKTNTWRNNISLTLGAKTTIQLDAIPLIVEGKVELSTEITNAFQWGETLTTETDVETSYTVNVPPRTKTVVTLKAIKAFCDVSFSYTQSDVLSNGKNIIKTMRDGVFNGANYFNFNFEEVQQNVCSQLSTPKCDEIAVSKCAII</sequence>
<dbReference type="AlphaFoldDB" id="A0A7J6X7P3"/>
<proteinExistence type="inferred from homology"/>
<keyword evidence="5" id="KW-1185">Reference proteome</keyword>
<evidence type="ECO:0000259" key="3">
    <source>
        <dbReference type="SMART" id="SM00791"/>
    </source>
</evidence>
<dbReference type="PANTHER" id="PTHR39244:SF5">
    <property type="entry name" value="NATTERIN-3-LIKE"/>
    <property type="match status" value="1"/>
</dbReference>
<dbReference type="SUPFAM" id="SSF50382">
    <property type="entry name" value="Agglutinin"/>
    <property type="match status" value="2"/>
</dbReference>
<dbReference type="InterPro" id="IPR055267">
    <property type="entry name" value="Aerolysin-like_C"/>
</dbReference>
<dbReference type="OrthoDB" id="4948898at2759"/>
<evidence type="ECO:0000256" key="2">
    <source>
        <dbReference type="ARBA" id="ARBA00023157"/>
    </source>
</evidence>
<dbReference type="Proteomes" id="UP000554482">
    <property type="component" value="Unassembled WGS sequence"/>
</dbReference>
<evidence type="ECO:0000313" key="5">
    <source>
        <dbReference type="Proteomes" id="UP000554482"/>
    </source>
</evidence>
<organism evidence="4 5">
    <name type="scientific">Thalictrum thalictroides</name>
    <name type="common">Rue-anemone</name>
    <name type="synonym">Anemone thalictroides</name>
    <dbReference type="NCBI Taxonomy" id="46969"/>
    <lineage>
        <taxon>Eukaryota</taxon>
        <taxon>Viridiplantae</taxon>
        <taxon>Streptophyta</taxon>
        <taxon>Embryophyta</taxon>
        <taxon>Tracheophyta</taxon>
        <taxon>Spermatophyta</taxon>
        <taxon>Magnoliopsida</taxon>
        <taxon>Ranunculales</taxon>
        <taxon>Ranunculaceae</taxon>
        <taxon>Thalictroideae</taxon>
        <taxon>Thalictrum</taxon>
    </lineage>
</organism>
<dbReference type="InterPro" id="IPR036242">
    <property type="entry name" value="Agglutinin_dom_sf"/>
</dbReference>
<comment type="similarity">
    <text evidence="1">Belongs to the aerolysin family.</text>
</comment>
<dbReference type="InterPro" id="IPR008998">
    <property type="entry name" value="Agglutinin"/>
</dbReference>
<protein>
    <recommendedName>
        <fullName evidence="3">Agglutinin domain-containing protein</fullName>
    </recommendedName>
</protein>
<dbReference type="Pfam" id="PF01117">
    <property type="entry name" value="Aerolysin"/>
    <property type="match status" value="1"/>
</dbReference>
<feature type="domain" description="Agglutinin" evidence="3">
    <location>
        <begin position="158"/>
        <end position="292"/>
    </location>
</feature>
<evidence type="ECO:0000313" key="4">
    <source>
        <dbReference type="EMBL" id="KAF5204875.1"/>
    </source>
</evidence>
<dbReference type="Gene3D" id="2.80.10.50">
    <property type="match status" value="2"/>
</dbReference>
<evidence type="ECO:0000256" key="1">
    <source>
        <dbReference type="ARBA" id="ARBA00009831"/>
    </source>
</evidence>
<gene>
    <name evidence="4" type="ORF">FRX31_005538</name>
</gene>
<comment type="caution">
    <text evidence="4">The sequence shown here is derived from an EMBL/GenBank/DDBJ whole genome shotgun (WGS) entry which is preliminary data.</text>
</comment>
<feature type="domain" description="Agglutinin" evidence="3">
    <location>
        <begin position="2"/>
        <end position="153"/>
    </location>
</feature>
<accession>A0A7J6X7P3</accession>
<dbReference type="InterPro" id="IPR053237">
    <property type="entry name" value="Natterin_C"/>
</dbReference>
<dbReference type="SUPFAM" id="SSF56973">
    <property type="entry name" value="Aerolisin/ETX pore-forming domain"/>
    <property type="match status" value="1"/>
</dbReference>
<dbReference type="PANTHER" id="PTHR39244">
    <property type="entry name" value="NATTERIN-4"/>
    <property type="match status" value="1"/>
</dbReference>
<reference evidence="4 5" key="1">
    <citation type="submission" date="2020-06" db="EMBL/GenBank/DDBJ databases">
        <title>Transcriptomic and genomic resources for Thalictrum thalictroides and T. hernandezii: Facilitating candidate gene discovery in an emerging model plant lineage.</title>
        <authorList>
            <person name="Arias T."/>
            <person name="Riano-Pachon D.M."/>
            <person name="Di Stilio V.S."/>
        </authorList>
    </citation>
    <scope>NUCLEOTIDE SEQUENCE [LARGE SCALE GENOMIC DNA]</scope>
    <source>
        <strain evidence="5">cv. WT478/WT964</strain>
        <tissue evidence="4">Leaves</tissue>
    </source>
</reference>